<organism evidence="2">
    <name type="scientific">Panstrongylus megistus</name>
    <dbReference type="NCBI Taxonomy" id="65343"/>
    <lineage>
        <taxon>Eukaryota</taxon>
        <taxon>Metazoa</taxon>
        <taxon>Ecdysozoa</taxon>
        <taxon>Arthropoda</taxon>
        <taxon>Hexapoda</taxon>
        <taxon>Insecta</taxon>
        <taxon>Pterygota</taxon>
        <taxon>Neoptera</taxon>
        <taxon>Paraneoptera</taxon>
        <taxon>Hemiptera</taxon>
        <taxon>Heteroptera</taxon>
        <taxon>Panheteroptera</taxon>
        <taxon>Cimicomorpha</taxon>
        <taxon>Reduviidae</taxon>
        <taxon>Triatominae</taxon>
        <taxon>Panstrongylus</taxon>
    </lineage>
</organism>
<dbReference type="EMBL" id="GBGD01003327">
    <property type="protein sequence ID" value="JAC85562.1"/>
    <property type="molecule type" value="mRNA"/>
</dbReference>
<sequence length="154" mass="17973">FNDIVKENTSTEISNIPTENNATGTILMNDIQFNGLTTPEDKQLNRRFTLRPRKCISKDIGSNLKKVMKKKFKNNRYLRHQQLETIFEEPIVTKKGELVFIGLSKAKRSITFSQFVTKAKLKKRRTKVKKLKEKLMAEKKKMEDVESKLWNLGL</sequence>
<feature type="coiled-coil region" evidence="1">
    <location>
        <begin position="118"/>
        <end position="148"/>
    </location>
</feature>
<keyword evidence="1" id="KW-0175">Coiled coil</keyword>
<dbReference type="AlphaFoldDB" id="A0A069DPL5"/>
<evidence type="ECO:0000313" key="2">
    <source>
        <dbReference type="EMBL" id="JAC85562.1"/>
    </source>
</evidence>
<protein>
    <recommendedName>
        <fullName evidence="3">Tantalus-like domain-containing protein</fullName>
    </recommendedName>
</protein>
<name>A0A069DPL5_9HEMI</name>
<evidence type="ECO:0000256" key="1">
    <source>
        <dbReference type="SAM" id="Coils"/>
    </source>
</evidence>
<reference evidence="2" key="1">
    <citation type="journal article" date="2015" name="J. Med. Entomol.">
        <title>A Deep Insight Into the Sialotranscriptome of the Chagas Disease Vector, Panstrongylus megistus (Hemiptera: Heteroptera).</title>
        <authorList>
            <person name="Ribeiro J.M."/>
            <person name="Schwarz A."/>
            <person name="Francischetti I.M."/>
        </authorList>
    </citation>
    <scope>NUCLEOTIDE SEQUENCE</scope>
    <source>
        <tissue evidence="2">Salivary glands</tissue>
    </source>
</reference>
<feature type="non-terminal residue" evidence="2">
    <location>
        <position position="1"/>
    </location>
</feature>
<accession>A0A069DPL5</accession>
<evidence type="ECO:0008006" key="3">
    <source>
        <dbReference type="Google" id="ProtNLM"/>
    </source>
</evidence>
<proteinExistence type="evidence at transcript level"/>